<accession>A0A4U9IBB3</accession>
<protein>
    <submittedName>
        <fullName evidence="1">Protein of uncharacterized function (DUF1176)</fullName>
    </submittedName>
</protein>
<evidence type="ECO:0000313" key="2">
    <source>
        <dbReference type="Proteomes" id="UP000310719"/>
    </source>
</evidence>
<dbReference type="EMBL" id="LR590464">
    <property type="protein sequence ID" value="VTP73855.1"/>
    <property type="molecule type" value="Genomic_DNA"/>
</dbReference>
<sequence length="133" mass="14525">MFVSFASGILLFMRHSLFLIFMLSVLPATLVQAAPAQQLFTDWQVTCNNQNFCIARNTGEHNGLVMTLSRSAGAKTDAVLRIDLGGLATIDPKAPAIAPRLLLDGEPLQLAPPHWQVTPWRLITDHAPPLLPC</sequence>
<gene>
    <name evidence="1" type="ORF">NCTC13032_05348</name>
</gene>
<dbReference type="InterPro" id="IPR009560">
    <property type="entry name" value="DUF1176"/>
</dbReference>
<reference evidence="1 2" key="1">
    <citation type="submission" date="2019-05" db="EMBL/GenBank/DDBJ databases">
        <authorList>
            <consortium name="Pathogen Informatics"/>
        </authorList>
    </citation>
    <scope>NUCLEOTIDE SEQUENCE [LARGE SCALE GENOMIC DNA]</scope>
    <source>
        <strain evidence="1 2">NCTC13032</strain>
    </source>
</reference>
<organism evidence="1 2">
    <name type="scientific">Leclercia adecarboxylata</name>
    <dbReference type="NCBI Taxonomy" id="83655"/>
    <lineage>
        <taxon>Bacteria</taxon>
        <taxon>Pseudomonadati</taxon>
        <taxon>Pseudomonadota</taxon>
        <taxon>Gammaproteobacteria</taxon>
        <taxon>Enterobacterales</taxon>
        <taxon>Enterobacteriaceae</taxon>
        <taxon>Leclercia</taxon>
    </lineage>
</organism>
<proteinExistence type="predicted"/>
<dbReference type="Pfam" id="PF06674">
    <property type="entry name" value="DUF1176"/>
    <property type="match status" value="1"/>
</dbReference>
<name>A0A4U9IBB3_9ENTR</name>
<evidence type="ECO:0000313" key="1">
    <source>
        <dbReference type="EMBL" id="VTP73855.1"/>
    </source>
</evidence>
<dbReference type="Proteomes" id="UP000310719">
    <property type="component" value="Chromosome"/>
</dbReference>
<dbReference type="AlphaFoldDB" id="A0A4U9IBB3"/>